<sequence>MEKIEYLQKLSDYVFEYEDEKIAQVAKDYLNEGYPALDAIMDGLVDGMKRAGDMFQKDEYFVTDILLCSDAMENALEVLRPCLEKKDMSSGHKIVMGVIEGDTHDIGKNLVKTMLQTEGFEVIDLGRDVPVNDFVDTAVKENAEIIAMSTLMTTTMPNMRRVIEKLENENMRSKFKIMIGGGPISQNFADKIKADGYSKDAVEAVKLAKRLVNI</sequence>
<dbReference type="PANTHER" id="PTHR45833:SF1">
    <property type="entry name" value="METHIONINE SYNTHASE"/>
    <property type="match status" value="1"/>
</dbReference>
<keyword evidence="9" id="KW-1185">Reference proteome</keyword>
<reference evidence="7" key="1">
    <citation type="submission" date="2019-04" db="EMBL/GenBank/DDBJ databases">
        <title>Whole genome sequencing of oral phylogroup 2 treponemes.</title>
        <authorList>
            <person name="Chan Y."/>
            <person name="Zeng H.H."/>
            <person name="Yu X.L."/>
            <person name="Leung W.K."/>
            <person name="Watt R.M."/>
        </authorList>
    </citation>
    <scope>NUCLEOTIDE SEQUENCE</scope>
    <source>
        <strain evidence="7">OMZ 835</strain>
        <strain evidence="6">OMZ 847</strain>
    </source>
</reference>
<dbReference type="Gene3D" id="3.40.50.280">
    <property type="entry name" value="Cobalamin-binding domain"/>
    <property type="match status" value="1"/>
</dbReference>
<gene>
    <name evidence="7" type="ORF">E4N74_11240</name>
    <name evidence="6" type="ORF">E4N76_12280</name>
</gene>
<dbReference type="Pfam" id="PF02310">
    <property type="entry name" value="B12-binding"/>
    <property type="match status" value="1"/>
</dbReference>
<dbReference type="CDD" id="cd02070">
    <property type="entry name" value="corrinoid_protein_B12-BD"/>
    <property type="match status" value="1"/>
</dbReference>
<feature type="domain" description="B12-binding N-terminal" evidence="5">
    <location>
        <begin position="1"/>
        <end position="91"/>
    </location>
</feature>
<evidence type="ECO:0000256" key="3">
    <source>
        <dbReference type="ARBA" id="ARBA00023285"/>
    </source>
</evidence>
<dbReference type="InterPro" id="IPR036594">
    <property type="entry name" value="Meth_synthase_dom"/>
</dbReference>
<dbReference type="GO" id="GO:0046653">
    <property type="term" value="P:tetrahydrofolate metabolic process"/>
    <property type="evidence" value="ECO:0007669"/>
    <property type="project" value="TreeGrafter"/>
</dbReference>
<dbReference type="SUPFAM" id="SSF52242">
    <property type="entry name" value="Cobalamin (vitamin B12)-binding domain"/>
    <property type="match status" value="1"/>
</dbReference>
<dbReference type="KEGG" id="tpk:JO40_04200"/>
<dbReference type="InterPro" id="IPR050554">
    <property type="entry name" value="Met_Synthase/Corrinoid"/>
</dbReference>
<accession>A0AAE9MWE8</accession>
<dbReference type="FunFam" id="3.40.50.280:FF:000003">
    <property type="entry name" value="Dimethylamine methyltransferase corrinoid protein"/>
    <property type="match status" value="1"/>
</dbReference>
<evidence type="ECO:0000259" key="4">
    <source>
        <dbReference type="PROSITE" id="PS51332"/>
    </source>
</evidence>
<dbReference type="AlphaFoldDB" id="A0AAE9MWE8"/>
<organism evidence="7 8">
    <name type="scientific">Treponema putidum</name>
    <dbReference type="NCBI Taxonomy" id="221027"/>
    <lineage>
        <taxon>Bacteria</taxon>
        <taxon>Pseudomonadati</taxon>
        <taxon>Spirochaetota</taxon>
        <taxon>Spirochaetia</taxon>
        <taxon>Spirochaetales</taxon>
        <taxon>Treponemataceae</taxon>
        <taxon>Treponema</taxon>
    </lineage>
</organism>
<dbReference type="Gene3D" id="1.10.1240.10">
    <property type="entry name" value="Methionine synthase domain"/>
    <property type="match status" value="1"/>
</dbReference>
<dbReference type="RefSeq" id="WP_044978150.1">
    <property type="nucleotide sequence ID" value="NZ_CP009228.1"/>
</dbReference>
<dbReference type="GO" id="GO:0046872">
    <property type="term" value="F:metal ion binding"/>
    <property type="evidence" value="ECO:0007669"/>
    <property type="project" value="UniProtKB-KW"/>
</dbReference>
<keyword evidence="2" id="KW-0479">Metal-binding</keyword>
<dbReference type="GO" id="GO:0008705">
    <property type="term" value="F:methionine synthase activity"/>
    <property type="evidence" value="ECO:0007669"/>
    <property type="project" value="TreeGrafter"/>
</dbReference>
<dbReference type="InterPro" id="IPR006158">
    <property type="entry name" value="Cobalamin-bd"/>
</dbReference>
<dbReference type="PROSITE" id="PS51337">
    <property type="entry name" value="B12_BINDING_NTER"/>
    <property type="match status" value="1"/>
</dbReference>
<dbReference type="PANTHER" id="PTHR45833">
    <property type="entry name" value="METHIONINE SYNTHASE"/>
    <property type="match status" value="1"/>
</dbReference>
<evidence type="ECO:0000259" key="5">
    <source>
        <dbReference type="PROSITE" id="PS51337"/>
    </source>
</evidence>
<dbReference type="Proteomes" id="UP001058682">
    <property type="component" value="Chromosome"/>
</dbReference>
<protein>
    <submittedName>
        <fullName evidence="7">Cobalamin-binding protein</fullName>
    </submittedName>
</protein>
<dbReference type="EMBL" id="CP038804">
    <property type="protein sequence ID" value="UTY34513.1"/>
    <property type="molecule type" value="Genomic_DNA"/>
</dbReference>
<evidence type="ECO:0000313" key="7">
    <source>
        <dbReference type="EMBL" id="UTY34513.1"/>
    </source>
</evidence>
<dbReference type="InterPro" id="IPR036724">
    <property type="entry name" value="Cobalamin-bd_sf"/>
</dbReference>
<comment type="similarity">
    <text evidence="1">Belongs to the methylamine corrinoid protein family.</text>
</comment>
<dbReference type="GO" id="GO:0031419">
    <property type="term" value="F:cobalamin binding"/>
    <property type="evidence" value="ECO:0007669"/>
    <property type="project" value="InterPro"/>
</dbReference>
<evidence type="ECO:0000313" key="8">
    <source>
        <dbReference type="Proteomes" id="UP001058682"/>
    </source>
</evidence>
<dbReference type="SUPFAM" id="SSF47644">
    <property type="entry name" value="Methionine synthase domain"/>
    <property type="match status" value="1"/>
</dbReference>
<dbReference type="Pfam" id="PF02607">
    <property type="entry name" value="B12-binding_2"/>
    <property type="match status" value="1"/>
</dbReference>
<evidence type="ECO:0000256" key="2">
    <source>
        <dbReference type="ARBA" id="ARBA00022723"/>
    </source>
</evidence>
<dbReference type="PROSITE" id="PS51332">
    <property type="entry name" value="B12_BINDING"/>
    <property type="match status" value="1"/>
</dbReference>
<dbReference type="GO" id="GO:0050667">
    <property type="term" value="P:homocysteine metabolic process"/>
    <property type="evidence" value="ECO:0007669"/>
    <property type="project" value="TreeGrafter"/>
</dbReference>
<feature type="domain" description="B12-binding" evidence="4">
    <location>
        <begin position="91"/>
        <end position="214"/>
    </location>
</feature>
<keyword evidence="3" id="KW-0170">Cobalt</keyword>
<evidence type="ECO:0000313" key="6">
    <source>
        <dbReference type="EMBL" id="UTY29655.1"/>
    </source>
</evidence>
<evidence type="ECO:0000256" key="1">
    <source>
        <dbReference type="ARBA" id="ARBA00010854"/>
    </source>
</evidence>
<dbReference type="SMART" id="SM01018">
    <property type="entry name" value="B12-binding_2"/>
    <property type="match status" value="1"/>
</dbReference>
<dbReference type="Proteomes" id="UP001059401">
    <property type="component" value="Chromosome"/>
</dbReference>
<dbReference type="EMBL" id="CP038802">
    <property type="protein sequence ID" value="UTY29655.1"/>
    <property type="molecule type" value="Genomic_DNA"/>
</dbReference>
<name>A0AAE9MWE8_9SPIR</name>
<dbReference type="GO" id="GO:0005829">
    <property type="term" value="C:cytosol"/>
    <property type="evidence" value="ECO:0007669"/>
    <property type="project" value="TreeGrafter"/>
</dbReference>
<dbReference type="InterPro" id="IPR003759">
    <property type="entry name" value="Cbl-bd_cap"/>
</dbReference>
<evidence type="ECO:0000313" key="9">
    <source>
        <dbReference type="Proteomes" id="UP001059401"/>
    </source>
</evidence>
<proteinExistence type="inferred from homology"/>